<evidence type="ECO:0000313" key="9">
    <source>
        <dbReference type="Proteomes" id="UP000032809"/>
    </source>
</evidence>
<evidence type="ECO:0000256" key="4">
    <source>
        <dbReference type="ARBA" id="ARBA00022692"/>
    </source>
</evidence>
<dbReference type="Pfam" id="PF00860">
    <property type="entry name" value="Xan_ur_permease"/>
    <property type="match status" value="1"/>
</dbReference>
<dbReference type="InterPro" id="IPR006043">
    <property type="entry name" value="NCS2"/>
</dbReference>
<keyword evidence="6 7" id="KW-0472">Membrane</keyword>
<comment type="subcellular location">
    <subcellularLocation>
        <location evidence="1">Membrane</location>
        <topology evidence="1">Multi-pass membrane protein</topology>
    </subcellularLocation>
</comment>
<dbReference type="PANTHER" id="PTHR42810">
    <property type="entry name" value="PURINE PERMEASE C1399.01C-RELATED"/>
    <property type="match status" value="1"/>
</dbReference>
<dbReference type="AlphaFoldDB" id="A0A0C7NVC2"/>
<dbReference type="PATRIC" id="fig|1006576.9.peg.56"/>
<dbReference type="PROSITE" id="PS01116">
    <property type="entry name" value="XANTH_URACIL_PERMASE"/>
    <property type="match status" value="1"/>
</dbReference>
<sequence>MKKFVLGLQHLLAAFGATILVPLLVGIDPKLALFSAGVGTLIFHICTKMKVPVFLGSSFAFVAPLITVFTQTGDYAYAAGGSVVAGALYLVFAMIVKIVGVEKISKLFPPHIVGTMIIIIGMTLAPTAVSMASENWIIALVALSTALLISTLTKGFVSNLSVIIGMSVGYIVASLMGEVDFSILKAGSVFAVPEFVIPKFRLDAILIIAPVVLATFMEHIGDITTNGSVVGKDFVKDPGLHRTLIGDGLATMFAGLMGSVPNTTYSENTGVLAITKNYDPRTLRIAAVLAIAFSFFNKAGLFLQTIPHAVIGGVSFILFGMIASIGVKTLANSKVNFDNPKVLMIIAVMLTIGLGGVKITIGNFEMAGVALSSLVGISLNLILPDELLKKADKKVKVSDKKEYIEIK</sequence>
<dbReference type="KEGG" id="dtn:DTL3_0059"/>
<dbReference type="RefSeq" id="WP_045087027.1">
    <property type="nucleotide sequence ID" value="NZ_LN824141.1"/>
</dbReference>
<dbReference type="InterPro" id="IPR006042">
    <property type="entry name" value="Xan_ur_permease"/>
</dbReference>
<protein>
    <submittedName>
        <fullName evidence="8">Uracil-xanthine permease</fullName>
    </submittedName>
</protein>
<keyword evidence="3" id="KW-0813">Transport</keyword>
<evidence type="ECO:0000256" key="2">
    <source>
        <dbReference type="ARBA" id="ARBA00008821"/>
    </source>
</evidence>
<dbReference type="NCBIfam" id="TIGR00801">
    <property type="entry name" value="ncs2"/>
    <property type="match status" value="1"/>
</dbReference>
<dbReference type="Proteomes" id="UP000032809">
    <property type="component" value="Chromosome I"/>
</dbReference>
<feature type="transmembrane region" description="Helical" evidence="7">
    <location>
        <begin position="160"/>
        <end position="177"/>
    </location>
</feature>
<evidence type="ECO:0000256" key="7">
    <source>
        <dbReference type="SAM" id="Phobius"/>
    </source>
</evidence>
<evidence type="ECO:0000256" key="1">
    <source>
        <dbReference type="ARBA" id="ARBA00004141"/>
    </source>
</evidence>
<evidence type="ECO:0000256" key="3">
    <source>
        <dbReference type="ARBA" id="ARBA00022448"/>
    </source>
</evidence>
<dbReference type="OrthoDB" id="9779092at2"/>
<dbReference type="PANTHER" id="PTHR42810:SF2">
    <property type="entry name" value="PURINE PERMEASE C1399.01C-RELATED"/>
    <property type="match status" value="1"/>
</dbReference>
<organism evidence="8 9">
    <name type="scientific">Defluviitoga tunisiensis</name>
    <dbReference type="NCBI Taxonomy" id="1006576"/>
    <lineage>
        <taxon>Bacteria</taxon>
        <taxon>Thermotogati</taxon>
        <taxon>Thermotogota</taxon>
        <taxon>Thermotogae</taxon>
        <taxon>Petrotogales</taxon>
        <taxon>Petrotogaceae</taxon>
        <taxon>Defluviitoga</taxon>
    </lineage>
</organism>
<dbReference type="STRING" id="1006576.DTL3_0059"/>
<evidence type="ECO:0000256" key="5">
    <source>
        <dbReference type="ARBA" id="ARBA00022989"/>
    </source>
</evidence>
<feature type="transmembrane region" description="Helical" evidence="7">
    <location>
        <begin position="75"/>
        <end position="96"/>
    </location>
</feature>
<comment type="similarity">
    <text evidence="2">Belongs to the nucleobase:cation symporter-2 (NCS2) (TC 2.A.40) family.</text>
</comment>
<dbReference type="EMBL" id="LN824141">
    <property type="protein sequence ID" value="CEP77393.1"/>
    <property type="molecule type" value="Genomic_DNA"/>
</dbReference>
<name>A0A0C7NVC2_DEFTU</name>
<gene>
    <name evidence="8" type="primary">uraA</name>
    <name evidence="8" type="ORF">DTL3_0059</name>
</gene>
<keyword evidence="4 7" id="KW-0812">Transmembrane</keyword>
<feature type="transmembrane region" description="Helical" evidence="7">
    <location>
        <begin position="342"/>
        <end position="361"/>
    </location>
</feature>
<feature type="transmembrane region" description="Helical" evidence="7">
    <location>
        <begin position="30"/>
        <end position="46"/>
    </location>
</feature>
<dbReference type="HOGENOM" id="CLU_017959_1_2_0"/>
<proteinExistence type="inferred from homology"/>
<evidence type="ECO:0000313" key="8">
    <source>
        <dbReference type="EMBL" id="CEP77393.1"/>
    </source>
</evidence>
<reference evidence="9" key="1">
    <citation type="submission" date="2014-11" db="EMBL/GenBank/DDBJ databases">
        <authorList>
            <person name="Wibberg D."/>
        </authorList>
    </citation>
    <scope>NUCLEOTIDE SEQUENCE [LARGE SCALE GENOMIC DNA]</scope>
    <source>
        <strain evidence="9">L3</strain>
    </source>
</reference>
<accession>A0A0C7NVC2</accession>
<dbReference type="GO" id="GO:0005886">
    <property type="term" value="C:plasma membrane"/>
    <property type="evidence" value="ECO:0007669"/>
    <property type="project" value="UniProtKB-ARBA"/>
</dbReference>
<feature type="transmembrane region" description="Helical" evidence="7">
    <location>
        <begin position="135"/>
        <end position="153"/>
    </location>
</feature>
<feature type="transmembrane region" description="Helical" evidence="7">
    <location>
        <begin position="309"/>
        <end position="330"/>
    </location>
</feature>
<feature type="transmembrane region" description="Helical" evidence="7">
    <location>
        <begin position="108"/>
        <end position="129"/>
    </location>
</feature>
<evidence type="ECO:0000256" key="6">
    <source>
        <dbReference type="ARBA" id="ARBA00023136"/>
    </source>
</evidence>
<keyword evidence="5 7" id="KW-1133">Transmembrane helix</keyword>
<keyword evidence="9" id="KW-1185">Reference proteome</keyword>
<feature type="transmembrane region" description="Helical" evidence="7">
    <location>
        <begin position="285"/>
        <end position="303"/>
    </location>
</feature>
<feature type="transmembrane region" description="Helical" evidence="7">
    <location>
        <begin position="53"/>
        <end position="69"/>
    </location>
</feature>
<dbReference type="GO" id="GO:0042907">
    <property type="term" value="F:xanthine transmembrane transporter activity"/>
    <property type="evidence" value="ECO:0007669"/>
    <property type="project" value="TreeGrafter"/>
</dbReference>